<protein>
    <recommendedName>
        <fullName evidence="4">DUF1345 domain-containing protein</fullName>
    </recommendedName>
</protein>
<evidence type="ECO:0008006" key="4">
    <source>
        <dbReference type="Google" id="ProtNLM"/>
    </source>
</evidence>
<dbReference type="Proteomes" id="UP001500897">
    <property type="component" value="Unassembled WGS sequence"/>
</dbReference>
<proteinExistence type="predicted"/>
<keyword evidence="3" id="KW-1185">Reference proteome</keyword>
<evidence type="ECO:0000313" key="2">
    <source>
        <dbReference type="EMBL" id="GAA2087820.1"/>
    </source>
</evidence>
<evidence type="ECO:0000256" key="1">
    <source>
        <dbReference type="SAM" id="Phobius"/>
    </source>
</evidence>
<dbReference type="EMBL" id="BAAANS010000004">
    <property type="protein sequence ID" value="GAA2087820.1"/>
    <property type="molecule type" value="Genomic_DNA"/>
</dbReference>
<organism evidence="2 3">
    <name type="scientific">Kitasatospora saccharophila</name>
    <dbReference type="NCBI Taxonomy" id="407973"/>
    <lineage>
        <taxon>Bacteria</taxon>
        <taxon>Bacillati</taxon>
        <taxon>Actinomycetota</taxon>
        <taxon>Actinomycetes</taxon>
        <taxon>Kitasatosporales</taxon>
        <taxon>Streptomycetaceae</taxon>
        <taxon>Kitasatospora</taxon>
    </lineage>
</organism>
<name>A0ABP5HVD3_9ACTN</name>
<keyword evidence="1" id="KW-1133">Transmembrane helix</keyword>
<feature type="transmembrane region" description="Helical" evidence="1">
    <location>
        <begin position="52"/>
        <end position="74"/>
    </location>
</feature>
<evidence type="ECO:0000313" key="3">
    <source>
        <dbReference type="Proteomes" id="UP001500897"/>
    </source>
</evidence>
<feature type="transmembrane region" description="Helical" evidence="1">
    <location>
        <begin position="28"/>
        <end position="46"/>
    </location>
</feature>
<feature type="transmembrane region" description="Helical" evidence="1">
    <location>
        <begin position="220"/>
        <end position="244"/>
    </location>
</feature>
<reference evidence="3" key="1">
    <citation type="journal article" date="2019" name="Int. J. Syst. Evol. Microbiol.">
        <title>The Global Catalogue of Microorganisms (GCM) 10K type strain sequencing project: providing services to taxonomists for standard genome sequencing and annotation.</title>
        <authorList>
            <consortium name="The Broad Institute Genomics Platform"/>
            <consortium name="The Broad Institute Genome Sequencing Center for Infectious Disease"/>
            <person name="Wu L."/>
            <person name="Ma J."/>
        </authorList>
    </citation>
    <scope>NUCLEOTIDE SEQUENCE [LARGE SCALE GENOMIC DNA]</scope>
    <source>
        <strain evidence="3">JCM 14559</strain>
    </source>
</reference>
<feature type="transmembrane region" description="Helical" evidence="1">
    <location>
        <begin position="119"/>
        <end position="141"/>
    </location>
</feature>
<comment type="caution">
    <text evidence="2">The sequence shown here is derived from an EMBL/GenBank/DDBJ whole genome shotgun (WGS) entry which is preliminary data.</text>
</comment>
<keyword evidence="1" id="KW-0812">Transmembrane</keyword>
<dbReference type="RefSeq" id="WP_344550483.1">
    <property type="nucleotide sequence ID" value="NZ_BAAANS010000004.1"/>
</dbReference>
<feature type="transmembrane region" description="Helical" evidence="1">
    <location>
        <begin position="86"/>
        <end position="107"/>
    </location>
</feature>
<gene>
    <name evidence="2" type="ORF">GCM10009759_09520</name>
</gene>
<keyword evidence="1" id="KW-0472">Membrane</keyword>
<sequence>MSSAQRSVNDYRERARQRFARHERRGEARLPAVIATLAAILLYLVLPEQLLFVPRFVLPALEVLLLVPLIAVNPRRMTRQNRLSRIGSLTLVALIGLSNLVSLGLLVNAMVTDRADDGGSLLLAALQVWATGIIVFGLAFWELDRGGPVVRTQADRAELPLADFRFSQDENHDAVEEVADGSARSSDWVPTLMDYLYVSVTNSTAFSPTDTMPLSTRAKALMAVESIAALITSLLVIAHAVGLLDQ</sequence>
<accession>A0ABP5HVD3</accession>